<evidence type="ECO:0000313" key="3">
    <source>
        <dbReference type="Proteomes" id="UP001597534"/>
    </source>
</evidence>
<protein>
    <submittedName>
        <fullName evidence="2">DUF6095 family protein</fullName>
    </submittedName>
</protein>
<keyword evidence="3" id="KW-1185">Reference proteome</keyword>
<name>A0ABW5YL61_9FLAO</name>
<dbReference type="Pfam" id="PF19589">
    <property type="entry name" value="DUF6095"/>
    <property type="match status" value="1"/>
</dbReference>
<dbReference type="EMBL" id="JBHUPC010000012">
    <property type="protein sequence ID" value="MFD2891492.1"/>
    <property type="molecule type" value="Genomic_DNA"/>
</dbReference>
<comment type="caution">
    <text evidence="2">The sequence shown here is derived from an EMBL/GenBank/DDBJ whole genome shotgun (WGS) entry which is preliminary data.</text>
</comment>
<evidence type="ECO:0000256" key="1">
    <source>
        <dbReference type="SAM" id="Phobius"/>
    </source>
</evidence>
<proteinExistence type="predicted"/>
<evidence type="ECO:0000313" key="2">
    <source>
        <dbReference type="EMBL" id="MFD2891492.1"/>
    </source>
</evidence>
<reference evidence="3" key="1">
    <citation type="journal article" date="2019" name="Int. J. Syst. Evol. Microbiol.">
        <title>The Global Catalogue of Microorganisms (GCM) 10K type strain sequencing project: providing services to taxonomists for standard genome sequencing and annotation.</title>
        <authorList>
            <consortium name="The Broad Institute Genomics Platform"/>
            <consortium name="The Broad Institute Genome Sequencing Center for Infectious Disease"/>
            <person name="Wu L."/>
            <person name="Ma J."/>
        </authorList>
    </citation>
    <scope>NUCLEOTIDE SEQUENCE [LARGE SCALE GENOMIC DNA]</scope>
    <source>
        <strain evidence="3">KCTC 22671</strain>
    </source>
</reference>
<dbReference type="InterPro" id="IPR046077">
    <property type="entry name" value="DUF6095"/>
</dbReference>
<feature type="transmembrane region" description="Helical" evidence="1">
    <location>
        <begin position="39"/>
        <end position="60"/>
    </location>
</feature>
<keyword evidence="1" id="KW-0812">Transmembrane</keyword>
<feature type="transmembrane region" description="Helical" evidence="1">
    <location>
        <begin position="12"/>
        <end position="33"/>
    </location>
</feature>
<sequence length="77" mass="8478">MATNRKILAKGIRYLSGALPLLFIGPVVINSSFKNKENPLYPFVLGLGIIICAFAMYLIFKGINTIIKSLFDGDKNT</sequence>
<dbReference type="RefSeq" id="WP_379811078.1">
    <property type="nucleotide sequence ID" value="NZ_JBHUPC010000012.1"/>
</dbReference>
<keyword evidence="1" id="KW-0472">Membrane</keyword>
<organism evidence="2 3">
    <name type="scientific">Flavobacterium chuncheonense</name>
    <dbReference type="NCBI Taxonomy" id="2026653"/>
    <lineage>
        <taxon>Bacteria</taxon>
        <taxon>Pseudomonadati</taxon>
        <taxon>Bacteroidota</taxon>
        <taxon>Flavobacteriia</taxon>
        <taxon>Flavobacteriales</taxon>
        <taxon>Flavobacteriaceae</taxon>
        <taxon>Flavobacterium</taxon>
    </lineage>
</organism>
<accession>A0ABW5YL61</accession>
<dbReference type="Proteomes" id="UP001597534">
    <property type="component" value="Unassembled WGS sequence"/>
</dbReference>
<gene>
    <name evidence="2" type="ORF">ACFS5J_05620</name>
</gene>
<keyword evidence="1" id="KW-1133">Transmembrane helix</keyword>